<feature type="chain" id="PRO_5036915215" evidence="1">
    <location>
        <begin position="23"/>
        <end position="140"/>
    </location>
</feature>
<comment type="caution">
    <text evidence="2">The sequence shown here is derived from an EMBL/GenBank/DDBJ whole genome shotgun (WGS) entry which is preliminary data.</text>
</comment>
<dbReference type="AlphaFoldDB" id="A0A972G2A1"/>
<feature type="signal peptide" evidence="1">
    <location>
        <begin position="1"/>
        <end position="22"/>
    </location>
</feature>
<gene>
    <name evidence="2" type="ORF">HC757_17840</name>
</gene>
<proteinExistence type="predicted"/>
<evidence type="ECO:0000256" key="1">
    <source>
        <dbReference type="SAM" id="SignalP"/>
    </source>
</evidence>
<name>A0A972G2A1_9GAMM</name>
<protein>
    <submittedName>
        <fullName evidence="2">Uncharacterized protein</fullName>
    </submittedName>
</protein>
<accession>A0A972G2A1</accession>
<sequence>MNNFKAKILIGILAILGSQAYAAGSDYKCTIDRYSVASGDEGDVYEAYKKLYLGKVFTVERNSGLMAGALKNSHLTEPQVIDHGSAENSYKVVATMRKEQGVGAGSNIYSLTINEYEKSHQKSFVFLRNDEVFFGVCVSY</sequence>
<organism evidence="2 3">
    <name type="scientific">Shewanella salipaludis</name>
    <dbReference type="NCBI Taxonomy" id="2723052"/>
    <lineage>
        <taxon>Bacteria</taxon>
        <taxon>Pseudomonadati</taxon>
        <taxon>Pseudomonadota</taxon>
        <taxon>Gammaproteobacteria</taxon>
        <taxon>Alteromonadales</taxon>
        <taxon>Shewanellaceae</taxon>
        <taxon>Shewanella</taxon>
    </lineage>
</organism>
<reference evidence="2" key="1">
    <citation type="submission" date="2020-04" db="EMBL/GenBank/DDBJ databases">
        <title>Description of Shewanella salipaludis sp. nov., isolated from a salt marsh.</title>
        <authorList>
            <person name="Park S."/>
            <person name="Yoon J.-H."/>
        </authorList>
    </citation>
    <scope>NUCLEOTIDE SEQUENCE</scope>
    <source>
        <strain evidence="2">SHSM-M6</strain>
    </source>
</reference>
<evidence type="ECO:0000313" key="2">
    <source>
        <dbReference type="EMBL" id="NMH67022.1"/>
    </source>
</evidence>
<keyword evidence="1" id="KW-0732">Signal</keyword>
<dbReference type="EMBL" id="JAAXYH010000020">
    <property type="protein sequence ID" value="NMH67022.1"/>
    <property type="molecule type" value="Genomic_DNA"/>
</dbReference>
<keyword evidence="3" id="KW-1185">Reference proteome</keyword>
<evidence type="ECO:0000313" key="3">
    <source>
        <dbReference type="Proteomes" id="UP000737113"/>
    </source>
</evidence>
<dbReference type="Proteomes" id="UP000737113">
    <property type="component" value="Unassembled WGS sequence"/>
</dbReference>
<dbReference type="RefSeq" id="WP_169565789.1">
    <property type="nucleotide sequence ID" value="NZ_JAAXYH010000020.1"/>
</dbReference>